<evidence type="ECO:0000256" key="9">
    <source>
        <dbReference type="SAM" id="MobiDB-lite"/>
    </source>
</evidence>
<keyword evidence="5 8" id="KW-0812">Transmembrane</keyword>
<evidence type="ECO:0000256" key="2">
    <source>
        <dbReference type="ARBA" id="ARBA00007651"/>
    </source>
</evidence>
<gene>
    <name evidence="11" type="ORF">C3L33_12841</name>
</gene>
<dbReference type="PANTHER" id="PTHR36488">
    <property type="entry name" value="CASP-LIKE PROTEIN 1U1"/>
    <property type="match status" value="1"/>
</dbReference>
<feature type="transmembrane region" description="Helical" evidence="8">
    <location>
        <begin position="113"/>
        <end position="139"/>
    </location>
</feature>
<feature type="domain" description="Casparian strip membrane protein" evidence="10">
    <location>
        <begin position="62"/>
        <end position="217"/>
    </location>
</feature>
<protein>
    <recommendedName>
        <fullName evidence="8">CASP-like protein</fullName>
    </recommendedName>
</protein>
<evidence type="ECO:0000256" key="3">
    <source>
        <dbReference type="ARBA" id="ARBA00011489"/>
    </source>
</evidence>
<evidence type="ECO:0000256" key="7">
    <source>
        <dbReference type="ARBA" id="ARBA00023136"/>
    </source>
</evidence>
<comment type="subcellular location">
    <subcellularLocation>
        <location evidence="1 8">Cell membrane</location>
        <topology evidence="1 8">Multi-pass membrane protein</topology>
    </subcellularLocation>
</comment>
<sequence length="298" mass="32500">MASREDPVPESEKAAPPPEAPVLEPEKAVPQPEALATEPKKEAPPPETKATQHAPPPDYLVVADVVLRVVLFVAAVTSVVVIVTGNQTKLVPLPVPPFLTVPRPAKFSHSPAFIYFVVALSVAGLYSIITAAVSFLALLKAGRPAKLLAHFVIFDVVSSYKNLLFENSSSSRSGRGVAYIGLKGNSHVGWNKVCNVYDKFCQHVGASVAISLVASVVLVLLVILCRYFNHEEHIEMKRMRNCSTGMTTIGTALPSRVEKRAELANAWVLNQRKWHLELVNKKAYEPDAQILGKEQQKI</sequence>
<evidence type="ECO:0000256" key="8">
    <source>
        <dbReference type="RuleBase" id="RU361233"/>
    </source>
</evidence>
<dbReference type="EMBL" id="QEFC01001864">
    <property type="protein sequence ID" value="KAE9455209.1"/>
    <property type="molecule type" value="Genomic_DNA"/>
</dbReference>
<feature type="compositionally biased region" description="Basic and acidic residues" evidence="9">
    <location>
        <begin position="1"/>
        <end position="13"/>
    </location>
</feature>
<evidence type="ECO:0000313" key="12">
    <source>
        <dbReference type="Proteomes" id="UP000428333"/>
    </source>
</evidence>
<dbReference type="Pfam" id="PF04535">
    <property type="entry name" value="CASP_dom"/>
    <property type="match status" value="1"/>
</dbReference>
<comment type="caution">
    <text evidence="11">The sequence shown here is derived from an EMBL/GenBank/DDBJ whole genome shotgun (WGS) entry which is preliminary data.</text>
</comment>
<keyword evidence="12" id="KW-1185">Reference proteome</keyword>
<comment type="caution">
    <text evidence="8">Lacks conserved residue(s) required for the propagation of feature annotation.</text>
</comment>
<keyword evidence="4 8" id="KW-1003">Cell membrane</keyword>
<keyword evidence="7 8" id="KW-0472">Membrane</keyword>
<comment type="subunit">
    <text evidence="3 8">Homodimer and heterodimers.</text>
</comment>
<dbReference type="Proteomes" id="UP000428333">
    <property type="component" value="Linkage Group LG07"/>
</dbReference>
<evidence type="ECO:0000259" key="10">
    <source>
        <dbReference type="Pfam" id="PF04535"/>
    </source>
</evidence>
<dbReference type="GO" id="GO:0005886">
    <property type="term" value="C:plasma membrane"/>
    <property type="evidence" value="ECO:0007669"/>
    <property type="project" value="UniProtKB-SubCell"/>
</dbReference>
<feature type="non-terminal residue" evidence="11">
    <location>
        <position position="1"/>
    </location>
</feature>
<evidence type="ECO:0000256" key="5">
    <source>
        <dbReference type="ARBA" id="ARBA00022692"/>
    </source>
</evidence>
<feature type="region of interest" description="Disordered" evidence="9">
    <location>
        <begin position="1"/>
        <end position="55"/>
    </location>
</feature>
<reference evidence="11 12" key="1">
    <citation type="journal article" date="2019" name="Genome Biol. Evol.">
        <title>The Rhododendron genome and chromosomal organization provide insight into shared whole-genome duplications across the heath family (Ericaceae).</title>
        <authorList>
            <person name="Soza V.L."/>
            <person name="Lindsley D."/>
            <person name="Waalkes A."/>
            <person name="Ramage E."/>
            <person name="Patwardhan R.P."/>
            <person name="Burton J.N."/>
            <person name="Adey A."/>
            <person name="Kumar A."/>
            <person name="Qiu R."/>
            <person name="Shendure J."/>
            <person name="Hall B."/>
        </authorList>
    </citation>
    <scope>NUCLEOTIDE SEQUENCE [LARGE SCALE GENOMIC DNA]</scope>
    <source>
        <strain evidence="11">RSF 1966-606</strain>
    </source>
</reference>
<evidence type="ECO:0000313" key="11">
    <source>
        <dbReference type="EMBL" id="KAE9455209.1"/>
    </source>
</evidence>
<organism evidence="11 12">
    <name type="scientific">Rhododendron williamsianum</name>
    <dbReference type="NCBI Taxonomy" id="262921"/>
    <lineage>
        <taxon>Eukaryota</taxon>
        <taxon>Viridiplantae</taxon>
        <taxon>Streptophyta</taxon>
        <taxon>Embryophyta</taxon>
        <taxon>Tracheophyta</taxon>
        <taxon>Spermatophyta</taxon>
        <taxon>Magnoliopsida</taxon>
        <taxon>eudicotyledons</taxon>
        <taxon>Gunneridae</taxon>
        <taxon>Pentapetalae</taxon>
        <taxon>asterids</taxon>
        <taxon>Ericales</taxon>
        <taxon>Ericaceae</taxon>
        <taxon>Ericoideae</taxon>
        <taxon>Rhodoreae</taxon>
        <taxon>Rhododendron</taxon>
    </lineage>
</organism>
<dbReference type="InterPro" id="IPR006702">
    <property type="entry name" value="CASP_dom"/>
</dbReference>
<dbReference type="InterPro" id="IPR006459">
    <property type="entry name" value="CASP/CASPL"/>
</dbReference>
<feature type="transmembrane region" description="Helical" evidence="8">
    <location>
        <begin position="208"/>
        <end position="229"/>
    </location>
</feature>
<keyword evidence="6 8" id="KW-1133">Transmembrane helix</keyword>
<dbReference type="NCBIfam" id="TIGR01569">
    <property type="entry name" value="A_tha_TIGR01569"/>
    <property type="match status" value="1"/>
</dbReference>
<dbReference type="PANTHER" id="PTHR36488:SF8">
    <property type="entry name" value="CASP-LIKE PROTEIN 1U1"/>
    <property type="match status" value="1"/>
</dbReference>
<comment type="similarity">
    <text evidence="2 8">Belongs to the Casparian strip membrane proteins (CASP) family.</text>
</comment>
<feature type="transmembrane region" description="Helical" evidence="8">
    <location>
        <begin position="65"/>
        <end position="83"/>
    </location>
</feature>
<dbReference type="InterPro" id="IPR044173">
    <property type="entry name" value="CASPL"/>
</dbReference>
<accession>A0A6A4LIS1</accession>
<evidence type="ECO:0000256" key="1">
    <source>
        <dbReference type="ARBA" id="ARBA00004651"/>
    </source>
</evidence>
<proteinExistence type="inferred from homology"/>
<dbReference type="AlphaFoldDB" id="A0A6A4LIS1"/>
<evidence type="ECO:0000256" key="6">
    <source>
        <dbReference type="ARBA" id="ARBA00022989"/>
    </source>
</evidence>
<name>A0A6A4LIS1_9ERIC</name>
<evidence type="ECO:0000256" key="4">
    <source>
        <dbReference type="ARBA" id="ARBA00022475"/>
    </source>
</evidence>
<dbReference type="OrthoDB" id="1926504at2759"/>
<feature type="compositionally biased region" description="Low complexity" evidence="9">
    <location>
        <begin position="28"/>
        <end position="37"/>
    </location>
</feature>